<evidence type="ECO:0000313" key="2">
    <source>
        <dbReference type="Proteomes" id="UP000829194"/>
    </source>
</evidence>
<accession>A0ABY3XHK0</accession>
<organism evidence="1 2">
    <name type="scientific">Lysobacter gummosus</name>
    <dbReference type="NCBI Taxonomy" id="262324"/>
    <lineage>
        <taxon>Bacteria</taxon>
        <taxon>Pseudomonadati</taxon>
        <taxon>Pseudomonadota</taxon>
        <taxon>Gammaproteobacteria</taxon>
        <taxon>Lysobacterales</taxon>
        <taxon>Lysobacteraceae</taxon>
        <taxon>Lysobacter</taxon>
    </lineage>
</organism>
<sequence>MSKDDTVTLYRPVGPNELAKLRENEFKRWPARLPDQPIFYPVTNEQYAAEIAERWNVKDSGYGAVTRFEVRAAFMDRYPIQKVGGAHHTEWWVPAEELEALNDEIVGLIEVIREFRAEP</sequence>
<proteinExistence type="predicted"/>
<keyword evidence="2" id="KW-1185">Reference proteome</keyword>
<evidence type="ECO:0000313" key="1">
    <source>
        <dbReference type="EMBL" id="UNP31092.1"/>
    </source>
</evidence>
<gene>
    <name evidence="1" type="ORF">MOV92_07550</name>
</gene>
<protein>
    <submittedName>
        <fullName evidence="1">ADP-ribosylation/crystallin J1</fullName>
    </submittedName>
</protein>
<dbReference type="RefSeq" id="WP_057942261.1">
    <property type="nucleotide sequence ID" value="NZ_CP011131.1"/>
</dbReference>
<reference evidence="1 2" key="1">
    <citation type="submission" date="2022-03" db="EMBL/GenBank/DDBJ databases">
        <title>Complete genome sequence of Lysobacter capsici VKM B-2533 and Lysobacter gummosus 10.1.1, promising sources of lytic agents.</title>
        <authorList>
            <person name="Tarlachkov S.V."/>
            <person name="Kudryakova I.V."/>
            <person name="Afoshin A.S."/>
            <person name="Leontyevskaya E.A."/>
            <person name="Leontyevskaya N.V."/>
        </authorList>
    </citation>
    <scope>NUCLEOTIDE SEQUENCE [LARGE SCALE GENOMIC DNA]</scope>
    <source>
        <strain evidence="1 2">10.1.1</strain>
    </source>
</reference>
<name>A0ABY3XHK0_9GAMM</name>
<dbReference type="EMBL" id="CP093547">
    <property type="protein sequence ID" value="UNP31092.1"/>
    <property type="molecule type" value="Genomic_DNA"/>
</dbReference>
<dbReference type="Proteomes" id="UP000829194">
    <property type="component" value="Chromosome"/>
</dbReference>